<dbReference type="InParanoid" id="Q0TW53"/>
<dbReference type="EMBL" id="CH445368">
    <property type="protein sequence ID" value="EAT76350.1"/>
    <property type="molecule type" value="Genomic_DNA"/>
</dbReference>
<dbReference type="VEuPathDB" id="FungiDB:JI435_161660"/>
<dbReference type="Proteomes" id="UP000001055">
    <property type="component" value="Unassembled WGS sequence"/>
</dbReference>
<sequence length="132" mass="13736">MASAKNAPSGCAISFDYCNDGSDRGNGCEFICPIGNGAAGGLPYEGVCHRNSAAIIAKTGSPALNSPRSSAELRRTHSTPNFKANVSLHTASNTPLPHSSPRSPAEVMARVFVTKGGGKSLCYKGRRQESLL</sequence>
<dbReference type="KEGG" id="pno:SNOG_16166"/>
<protein>
    <submittedName>
        <fullName evidence="1">Uncharacterized protein</fullName>
    </submittedName>
</protein>
<dbReference type="HOGENOM" id="CLU_1917804_0_0_1"/>
<name>Q0TW53_PHANO</name>
<dbReference type="AlphaFoldDB" id="Q0TW53"/>
<dbReference type="GeneID" id="5983222"/>
<accession>Q0TW53</accession>
<evidence type="ECO:0000313" key="2">
    <source>
        <dbReference type="Proteomes" id="UP000001055"/>
    </source>
</evidence>
<proteinExistence type="predicted"/>
<reference evidence="2" key="1">
    <citation type="journal article" date="2007" name="Plant Cell">
        <title>Dothideomycete-plant interactions illuminated by genome sequencing and EST analysis of the wheat pathogen Stagonospora nodorum.</title>
        <authorList>
            <person name="Hane J.K."/>
            <person name="Lowe R.G."/>
            <person name="Solomon P.S."/>
            <person name="Tan K.C."/>
            <person name="Schoch C.L."/>
            <person name="Spatafora J.W."/>
            <person name="Crous P.W."/>
            <person name="Kodira C."/>
            <person name="Birren B.W."/>
            <person name="Galagan J.E."/>
            <person name="Torriani S.F."/>
            <person name="McDonald B.A."/>
            <person name="Oliver R.P."/>
        </authorList>
    </citation>
    <scope>NUCLEOTIDE SEQUENCE [LARGE SCALE GENOMIC DNA]</scope>
    <source>
        <strain evidence="2">SN15 / ATCC MYA-4574 / FGSC 10173</strain>
    </source>
</reference>
<dbReference type="RefSeq" id="XP_001806292.1">
    <property type="nucleotide sequence ID" value="XM_001806240.1"/>
</dbReference>
<gene>
    <name evidence="1" type="ORF">SNOG_16166</name>
</gene>
<evidence type="ECO:0000313" key="1">
    <source>
        <dbReference type="EMBL" id="EAT76350.1"/>
    </source>
</evidence>
<organism evidence="1 2">
    <name type="scientific">Phaeosphaeria nodorum (strain SN15 / ATCC MYA-4574 / FGSC 10173)</name>
    <name type="common">Glume blotch fungus</name>
    <name type="synonym">Parastagonospora nodorum</name>
    <dbReference type="NCBI Taxonomy" id="321614"/>
    <lineage>
        <taxon>Eukaryota</taxon>
        <taxon>Fungi</taxon>
        <taxon>Dikarya</taxon>
        <taxon>Ascomycota</taxon>
        <taxon>Pezizomycotina</taxon>
        <taxon>Dothideomycetes</taxon>
        <taxon>Pleosporomycetidae</taxon>
        <taxon>Pleosporales</taxon>
        <taxon>Pleosporineae</taxon>
        <taxon>Phaeosphaeriaceae</taxon>
        <taxon>Parastagonospora</taxon>
    </lineage>
</organism>